<sequence>MKRNLRRLTWLTTLVTLLPIVVGWLVYPTLPAQVATHFNFHGSADAFANRAFVVFGLPILMALLQLLLTGIYRFSLKHAEAAPKMEPILFSVIPLVTYVAYFATLGYNLGLPVDIRRIVVALVALMFIMLGNYLPTVPYSQQRYSHIGWGKRTAADWTKYSRAMGYTMVITGILLFLSLLFSAWVSIVVLAAFFLVTFYLILHLYLGKQDKHRGGNPDDN</sequence>
<dbReference type="PANTHER" id="PTHR37810">
    <property type="entry name" value="IMMUNITY PROTEIN SDPI"/>
    <property type="match status" value="1"/>
</dbReference>
<name>X0QP16_9LACO</name>
<feature type="transmembrane region" description="Helical" evidence="1">
    <location>
        <begin position="187"/>
        <end position="206"/>
    </location>
</feature>
<dbReference type="STRING" id="1423734.FC83_GL000719"/>
<feature type="transmembrane region" description="Helical" evidence="1">
    <location>
        <begin position="47"/>
        <end position="68"/>
    </location>
</feature>
<protein>
    <recommendedName>
        <fullName evidence="2">DUF1648 domain-containing protein</fullName>
    </recommendedName>
</protein>
<evidence type="ECO:0000313" key="3">
    <source>
        <dbReference type="EMBL" id="KRM31427.1"/>
    </source>
</evidence>
<dbReference type="EMBL" id="AZGA01000078">
    <property type="protein sequence ID" value="KRM31427.1"/>
    <property type="molecule type" value="Genomic_DNA"/>
</dbReference>
<proteinExistence type="predicted"/>
<evidence type="ECO:0000256" key="1">
    <source>
        <dbReference type="SAM" id="Phobius"/>
    </source>
</evidence>
<feature type="transmembrane region" description="Helical" evidence="1">
    <location>
        <begin position="88"/>
        <end position="109"/>
    </location>
</feature>
<dbReference type="InterPro" id="IPR012867">
    <property type="entry name" value="DUF1648"/>
</dbReference>
<keyword evidence="1" id="KW-0812">Transmembrane</keyword>
<feature type="domain" description="DUF1648" evidence="2">
    <location>
        <begin position="14"/>
        <end position="61"/>
    </location>
</feature>
<keyword evidence="1" id="KW-1133">Transmembrane helix</keyword>
<dbReference type="PATRIC" id="fig|1423734.3.peg.726"/>
<comment type="caution">
    <text evidence="3">The sequence shown here is derived from an EMBL/GenBank/DDBJ whole genome shotgun (WGS) entry which is preliminary data.</text>
</comment>
<dbReference type="Pfam" id="PF07853">
    <property type="entry name" value="DUF1648"/>
    <property type="match status" value="1"/>
</dbReference>
<dbReference type="GO" id="GO:0009636">
    <property type="term" value="P:response to toxic substance"/>
    <property type="evidence" value="ECO:0007669"/>
    <property type="project" value="TreeGrafter"/>
</dbReference>
<organism evidence="3 4">
    <name type="scientific">Agrilactobacillus composti DSM 18527 = JCM 14202</name>
    <dbReference type="NCBI Taxonomy" id="1423734"/>
    <lineage>
        <taxon>Bacteria</taxon>
        <taxon>Bacillati</taxon>
        <taxon>Bacillota</taxon>
        <taxon>Bacilli</taxon>
        <taxon>Lactobacillales</taxon>
        <taxon>Lactobacillaceae</taxon>
        <taxon>Agrilactobacillus</taxon>
    </lineage>
</organism>
<keyword evidence="1" id="KW-0472">Membrane</keyword>
<dbReference type="AlphaFoldDB" id="X0QP16"/>
<feature type="transmembrane region" description="Helical" evidence="1">
    <location>
        <begin position="115"/>
        <end position="134"/>
    </location>
</feature>
<dbReference type="PANTHER" id="PTHR37810:SF5">
    <property type="entry name" value="IMMUNITY PROTEIN SDPI"/>
    <property type="match status" value="1"/>
</dbReference>
<dbReference type="OrthoDB" id="9808690at2"/>
<evidence type="ECO:0000313" key="4">
    <source>
        <dbReference type="Proteomes" id="UP000051236"/>
    </source>
</evidence>
<feature type="transmembrane region" description="Helical" evidence="1">
    <location>
        <begin position="163"/>
        <end position="181"/>
    </location>
</feature>
<dbReference type="eggNOG" id="COG5658">
    <property type="taxonomic scope" value="Bacteria"/>
</dbReference>
<dbReference type="Proteomes" id="UP000051236">
    <property type="component" value="Unassembled WGS sequence"/>
</dbReference>
<accession>X0QP16</accession>
<dbReference type="RefSeq" id="WP_052004714.1">
    <property type="nucleotide sequence ID" value="NZ_AZGA01000078.1"/>
</dbReference>
<gene>
    <name evidence="3" type="ORF">FC83_GL000719</name>
</gene>
<reference evidence="3 4" key="1">
    <citation type="journal article" date="2015" name="Genome Announc.">
        <title>Expanding the biotechnology potential of lactobacilli through comparative genomics of 213 strains and associated genera.</title>
        <authorList>
            <person name="Sun Z."/>
            <person name="Harris H.M."/>
            <person name="McCann A."/>
            <person name="Guo C."/>
            <person name="Argimon S."/>
            <person name="Zhang W."/>
            <person name="Yang X."/>
            <person name="Jeffery I.B."/>
            <person name="Cooney J.C."/>
            <person name="Kagawa T.F."/>
            <person name="Liu W."/>
            <person name="Song Y."/>
            <person name="Salvetti E."/>
            <person name="Wrobel A."/>
            <person name="Rasinkangas P."/>
            <person name="Parkhill J."/>
            <person name="Rea M.C."/>
            <person name="O'Sullivan O."/>
            <person name="Ritari J."/>
            <person name="Douillard F.P."/>
            <person name="Paul Ross R."/>
            <person name="Yang R."/>
            <person name="Briner A.E."/>
            <person name="Felis G.E."/>
            <person name="de Vos W.M."/>
            <person name="Barrangou R."/>
            <person name="Klaenhammer T.R."/>
            <person name="Caufield P.W."/>
            <person name="Cui Y."/>
            <person name="Zhang H."/>
            <person name="O'Toole P.W."/>
        </authorList>
    </citation>
    <scope>NUCLEOTIDE SEQUENCE [LARGE SCALE GENOMIC DNA]</scope>
    <source>
        <strain evidence="3 4">DSM 18527</strain>
    </source>
</reference>
<keyword evidence="4" id="KW-1185">Reference proteome</keyword>
<evidence type="ECO:0000259" key="2">
    <source>
        <dbReference type="Pfam" id="PF07853"/>
    </source>
</evidence>